<dbReference type="InterPro" id="IPR057561">
    <property type="entry name" value="NADase_transloc"/>
</dbReference>
<feature type="domain" description="Zinc-ribbon" evidence="3">
    <location>
        <begin position="2"/>
        <end position="24"/>
    </location>
</feature>
<dbReference type="InterPro" id="IPR026870">
    <property type="entry name" value="Zinc_ribbon_dom"/>
</dbReference>
<keyword evidence="6" id="KW-1185">Reference proteome</keyword>
<name>A0ABV2M336_9FIRM</name>
<feature type="compositionally biased region" description="Polar residues" evidence="1">
    <location>
        <begin position="186"/>
        <end position="200"/>
    </location>
</feature>
<protein>
    <recommendedName>
        <fullName evidence="7">Zinc-ribbon domain-containing protein</fullName>
    </recommendedName>
</protein>
<evidence type="ECO:0000259" key="4">
    <source>
        <dbReference type="Pfam" id="PF25302"/>
    </source>
</evidence>
<evidence type="ECO:0000259" key="3">
    <source>
        <dbReference type="Pfam" id="PF13240"/>
    </source>
</evidence>
<evidence type="ECO:0008006" key="7">
    <source>
        <dbReference type="Google" id="ProtNLM"/>
    </source>
</evidence>
<comment type="caution">
    <text evidence="5">The sequence shown here is derived from an EMBL/GenBank/DDBJ whole genome shotgun (WGS) entry which is preliminary data.</text>
</comment>
<dbReference type="Pfam" id="PF25302">
    <property type="entry name" value="NADase_transloc"/>
    <property type="match status" value="1"/>
</dbReference>
<gene>
    <name evidence="5" type="ORF">ABID24_002129</name>
</gene>
<evidence type="ECO:0000313" key="5">
    <source>
        <dbReference type="EMBL" id="MET3750876.1"/>
    </source>
</evidence>
<feature type="transmembrane region" description="Helical" evidence="2">
    <location>
        <begin position="71"/>
        <end position="93"/>
    </location>
</feature>
<evidence type="ECO:0000256" key="1">
    <source>
        <dbReference type="SAM" id="MobiDB-lite"/>
    </source>
</evidence>
<dbReference type="NCBIfam" id="NF047619">
    <property type="entry name" value="NADase_discoid"/>
    <property type="match status" value="1"/>
</dbReference>
<dbReference type="EMBL" id="JBEPMJ010000015">
    <property type="protein sequence ID" value="MET3750876.1"/>
    <property type="molecule type" value="Genomic_DNA"/>
</dbReference>
<sequence length="373" mass="40693">MYCEKCGTKLEDNARFCPNCGSPVGSENIPKGNEEDNINQEREQDIFEWEAPFVPDNQPSQGGKGGNKTTWIVSIAVTIAIILVTGGLIWYLLKPDSAPKDDVVVNPVKTAMKETSEGSGESEETEDQESNSIEITEKNEETKTDESSETENVEIKIGGAANTDKKTQDSAQEAAPASGEEKLSPDQGSEKIQNTEQQAAENHPEPAPASVSEEATASAVLYEGTPDVSLLKEVSVISANATSTISQTKTNNNAMLLFDKKDDTSWQEGVAGYGINESVSFSFDGIHKVKYIAFKLGNWKNDKYYYGNAKPKTVNLVFGDYSGQVTFTGERKVEWVEVSPSVNADSMRLELKDVYPGTSWEDTCISEVTVYAE</sequence>
<keyword evidence="2" id="KW-1133">Transmembrane helix</keyword>
<keyword evidence="2" id="KW-0472">Membrane</keyword>
<evidence type="ECO:0000256" key="2">
    <source>
        <dbReference type="SAM" id="Phobius"/>
    </source>
</evidence>
<dbReference type="Proteomes" id="UP001549106">
    <property type="component" value="Unassembled WGS sequence"/>
</dbReference>
<evidence type="ECO:0000313" key="6">
    <source>
        <dbReference type="Proteomes" id="UP001549106"/>
    </source>
</evidence>
<dbReference type="Pfam" id="PF13240">
    <property type="entry name" value="Zn_Ribbon_1"/>
    <property type="match status" value="1"/>
</dbReference>
<feature type="compositionally biased region" description="Acidic residues" evidence="1">
    <location>
        <begin position="120"/>
        <end position="129"/>
    </location>
</feature>
<proteinExistence type="predicted"/>
<dbReference type="RefSeq" id="WP_257464821.1">
    <property type="nucleotide sequence ID" value="NZ_JANJZT010000015.1"/>
</dbReference>
<keyword evidence="2" id="KW-0812">Transmembrane</keyword>
<feature type="region of interest" description="Disordered" evidence="1">
    <location>
        <begin position="112"/>
        <end position="215"/>
    </location>
</feature>
<feature type="domain" description="NAD glycohydrolase translocation F5/8 type C" evidence="4">
    <location>
        <begin position="236"/>
        <end position="371"/>
    </location>
</feature>
<accession>A0ABV2M336</accession>
<feature type="compositionally biased region" description="Basic and acidic residues" evidence="1">
    <location>
        <begin position="135"/>
        <end position="146"/>
    </location>
</feature>
<reference evidence="5 6" key="1">
    <citation type="submission" date="2024-06" db="EMBL/GenBank/DDBJ databases">
        <title>Genomic Encyclopedia of Type Strains, Phase IV (KMG-IV): sequencing the most valuable type-strain genomes for metagenomic binning, comparative biology and taxonomic classification.</title>
        <authorList>
            <person name="Goeker M."/>
        </authorList>
    </citation>
    <scope>NUCLEOTIDE SEQUENCE [LARGE SCALE GENOMIC DNA]</scope>
    <source>
        <strain evidence="5 6">DSM 29492</strain>
    </source>
</reference>
<organism evidence="5 6">
    <name type="scientific">Blautia caecimuris</name>
    <dbReference type="NCBI Taxonomy" id="1796615"/>
    <lineage>
        <taxon>Bacteria</taxon>
        <taxon>Bacillati</taxon>
        <taxon>Bacillota</taxon>
        <taxon>Clostridia</taxon>
        <taxon>Lachnospirales</taxon>
        <taxon>Lachnospiraceae</taxon>
        <taxon>Blautia</taxon>
    </lineage>
</organism>